<evidence type="ECO:0000313" key="2">
    <source>
        <dbReference type="Proteomes" id="UP000024635"/>
    </source>
</evidence>
<gene>
    <name evidence="1" type="primary">Acey_s0938.g3123</name>
    <name evidence="1" type="ORF">Y032_0938g3123</name>
</gene>
<dbReference type="EMBL" id="JARK01000538">
    <property type="protein sequence ID" value="EYC36063.1"/>
    <property type="molecule type" value="Genomic_DNA"/>
</dbReference>
<reference evidence="2" key="1">
    <citation type="journal article" date="2015" name="Nat. Genet.">
        <title>The genome and transcriptome of the zoonotic hookworm Ancylostoma ceylanicum identify infection-specific gene families.</title>
        <authorList>
            <person name="Schwarz E.M."/>
            <person name="Hu Y."/>
            <person name="Antoshechkin I."/>
            <person name="Miller M.M."/>
            <person name="Sternberg P.W."/>
            <person name="Aroian R.V."/>
        </authorList>
    </citation>
    <scope>NUCLEOTIDE SEQUENCE</scope>
    <source>
        <strain evidence="2">HY135</strain>
    </source>
</reference>
<comment type="caution">
    <text evidence="1">The sequence shown here is derived from an EMBL/GenBank/DDBJ whole genome shotgun (WGS) entry which is preliminary data.</text>
</comment>
<accession>A0A016WAR1</accession>
<name>A0A016WAR1_9BILA</name>
<proteinExistence type="predicted"/>
<evidence type="ECO:0000313" key="1">
    <source>
        <dbReference type="EMBL" id="EYC36063.1"/>
    </source>
</evidence>
<protein>
    <submittedName>
        <fullName evidence="1">Uncharacterized protein</fullName>
    </submittedName>
</protein>
<dbReference type="AlphaFoldDB" id="A0A016WAR1"/>
<sequence>MAIHNSRISRCLFSHPNHAWLRYKSAYKIDYDFIKFAEREVEQAKGYPRGEGGRFRRCAYLLYENHLKNALSNKKQIISVIGGPVKDSKEAVEYFKTVLVHLNMETRASVKWTWYTVQGGHQRLGANMSSQIHE</sequence>
<dbReference type="Proteomes" id="UP000024635">
    <property type="component" value="Unassembled WGS sequence"/>
</dbReference>
<keyword evidence="2" id="KW-1185">Reference proteome</keyword>
<organism evidence="1 2">
    <name type="scientific">Ancylostoma ceylanicum</name>
    <dbReference type="NCBI Taxonomy" id="53326"/>
    <lineage>
        <taxon>Eukaryota</taxon>
        <taxon>Metazoa</taxon>
        <taxon>Ecdysozoa</taxon>
        <taxon>Nematoda</taxon>
        <taxon>Chromadorea</taxon>
        <taxon>Rhabditida</taxon>
        <taxon>Rhabditina</taxon>
        <taxon>Rhabditomorpha</taxon>
        <taxon>Strongyloidea</taxon>
        <taxon>Ancylostomatidae</taxon>
        <taxon>Ancylostomatinae</taxon>
        <taxon>Ancylostoma</taxon>
    </lineage>
</organism>